<dbReference type="EMBL" id="JALJOQ010000176">
    <property type="protein sequence ID" value="KAK9791571.1"/>
    <property type="molecule type" value="Genomic_DNA"/>
</dbReference>
<comment type="caution">
    <text evidence="8">The sequence shown here is derived from an EMBL/GenBank/DDBJ whole genome shotgun (WGS) entry which is preliminary data.</text>
</comment>
<keyword evidence="4" id="KW-0931">ER-Golgi transport</keyword>
<feature type="compositionally biased region" description="Polar residues" evidence="7">
    <location>
        <begin position="166"/>
        <end position="189"/>
    </location>
</feature>
<dbReference type="Pfam" id="PF14938">
    <property type="entry name" value="SNAP"/>
    <property type="match status" value="1"/>
</dbReference>
<feature type="compositionally biased region" description="Polar residues" evidence="7">
    <location>
        <begin position="42"/>
        <end position="56"/>
    </location>
</feature>
<dbReference type="PRINTS" id="PR00448">
    <property type="entry name" value="NSFATTACHMNT"/>
</dbReference>
<feature type="compositionally biased region" description="Polar residues" evidence="7">
    <location>
        <begin position="98"/>
        <end position="111"/>
    </location>
</feature>
<dbReference type="GO" id="GO:0035494">
    <property type="term" value="P:SNARE complex disassembly"/>
    <property type="evidence" value="ECO:0007669"/>
    <property type="project" value="TreeGrafter"/>
</dbReference>
<evidence type="ECO:0000313" key="8">
    <source>
        <dbReference type="EMBL" id="KAK9791571.1"/>
    </source>
</evidence>
<dbReference type="Gene3D" id="1.25.40.10">
    <property type="entry name" value="Tetratricopeptide repeat domain"/>
    <property type="match status" value="1"/>
</dbReference>
<feature type="compositionally biased region" description="Basic and acidic residues" evidence="7">
    <location>
        <begin position="143"/>
        <end position="158"/>
    </location>
</feature>
<feature type="compositionally biased region" description="Basic and acidic residues" evidence="7">
    <location>
        <begin position="61"/>
        <end position="78"/>
    </location>
</feature>
<dbReference type="GO" id="GO:0006886">
    <property type="term" value="P:intracellular protein transport"/>
    <property type="evidence" value="ECO:0007669"/>
    <property type="project" value="InterPro"/>
</dbReference>
<evidence type="ECO:0000256" key="6">
    <source>
        <dbReference type="ARBA" id="ARBA00023136"/>
    </source>
</evidence>
<name>A0AAW1NRL6_9CHLO</name>
<gene>
    <name evidence="8" type="ORF">WJX73_006972</name>
</gene>
<evidence type="ECO:0000256" key="3">
    <source>
        <dbReference type="ARBA" id="ARBA00022448"/>
    </source>
</evidence>
<protein>
    <recommendedName>
        <fullName evidence="10">Alpha-soluble NSF attachment protein</fullName>
    </recommendedName>
</protein>
<keyword evidence="5" id="KW-0653">Protein transport</keyword>
<comment type="similarity">
    <text evidence="2">Belongs to the SNAP family.</text>
</comment>
<feature type="compositionally biased region" description="Basic and acidic residues" evidence="7">
    <location>
        <begin position="205"/>
        <end position="219"/>
    </location>
</feature>
<dbReference type="GO" id="GO:0019905">
    <property type="term" value="F:syntaxin binding"/>
    <property type="evidence" value="ECO:0007669"/>
    <property type="project" value="TreeGrafter"/>
</dbReference>
<comment type="subcellular location">
    <subcellularLocation>
        <location evidence="1">Membrane</location>
        <topology evidence="1">Peripheral membrane protein</topology>
    </subcellularLocation>
</comment>
<evidence type="ECO:0000256" key="4">
    <source>
        <dbReference type="ARBA" id="ARBA00022892"/>
    </source>
</evidence>
<evidence type="ECO:0000313" key="9">
    <source>
        <dbReference type="Proteomes" id="UP001465755"/>
    </source>
</evidence>
<dbReference type="GO" id="GO:0005483">
    <property type="term" value="F:soluble NSF attachment protein activity"/>
    <property type="evidence" value="ECO:0007669"/>
    <property type="project" value="TreeGrafter"/>
</dbReference>
<dbReference type="CDD" id="cd15832">
    <property type="entry name" value="SNAP"/>
    <property type="match status" value="1"/>
</dbReference>
<proteinExistence type="inferred from homology"/>
<feature type="compositionally biased region" description="Basic and acidic residues" evidence="7">
    <location>
        <begin position="118"/>
        <end position="131"/>
    </location>
</feature>
<sequence>MSEGVESMGSQAKQEGAPTENLEQRGSWLGSALRANRIKGTDGSQSDHPGMTQSAIGPNVHDTKLASKELKKLEHDTGEQPAAMTRVTHPSAAVNTGPVETSNPSGSNSRASLAASDSKPKISPETAEKEIAGSPQDPTEAAHPADDMSSKSPSEHPSFEGWARTQGVSSKASSVSNPHPSSTAHSEVSSVDLGGPARSANGQVKEPEAEAEAPRKPELHSTLSDLRPQSEFAKYSASVEGQSAGPGTESSGSPKTETAKPQSAKPVSEKAKAEKKLSSFSFFGLNKSAQYDSAASLLEKAGNQYKLAKNWQAAGTTFEKLGNLHLKNDSGGDAATAFTDAAKCYQKTNKADVVRVLHRAIEYYTENGRLGQAARQLREIAETTEKSGSKEESLIFYRQAGDLYAGEEQTSEANKCRTKVATIGAELENYGEAAEIFEEIARSYVDNNLLKFSAKGLLLNAGICQLCLADEVATRSALERYDDIDLNFPGSREANFLKDIADSVEEGDTDKFTNTVAEFDSMTRLDPWKTTLLLRVKKGIHDEDFT</sequence>
<evidence type="ECO:0000256" key="5">
    <source>
        <dbReference type="ARBA" id="ARBA00022927"/>
    </source>
</evidence>
<reference evidence="8 9" key="1">
    <citation type="journal article" date="2024" name="Nat. Commun.">
        <title>Phylogenomics reveals the evolutionary origins of lichenization in chlorophyte algae.</title>
        <authorList>
            <person name="Puginier C."/>
            <person name="Libourel C."/>
            <person name="Otte J."/>
            <person name="Skaloud P."/>
            <person name="Haon M."/>
            <person name="Grisel S."/>
            <person name="Petersen M."/>
            <person name="Berrin J.G."/>
            <person name="Delaux P.M."/>
            <person name="Dal Grande F."/>
            <person name="Keller J."/>
        </authorList>
    </citation>
    <scope>NUCLEOTIDE SEQUENCE [LARGE SCALE GENOMIC DNA]</scope>
    <source>
        <strain evidence="8 9">SAG 2036</strain>
    </source>
</reference>
<evidence type="ECO:0000256" key="1">
    <source>
        <dbReference type="ARBA" id="ARBA00004170"/>
    </source>
</evidence>
<dbReference type="PANTHER" id="PTHR13768:SF8">
    <property type="entry name" value="ALPHA-SOLUBLE NSF ATTACHMENT PROTEIN"/>
    <property type="match status" value="1"/>
</dbReference>
<accession>A0AAW1NRL6</accession>
<organism evidence="8 9">
    <name type="scientific">Symbiochloris irregularis</name>
    <dbReference type="NCBI Taxonomy" id="706552"/>
    <lineage>
        <taxon>Eukaryota</taxon>
        <taxon>Viridiplantae</taxon>
        <taxon>Chlorophyta</taxon>
        <taxon>core chlorophytes</taxon>
        <taxon>Trebouxiophyceae</taxon>
        <taxon>Trebouxiales</taxon>
        <taxon>Trebouxiaceae</taxon>
        <taxon>Symbiochloris</taxon>
    </lineage>
</organism>
<feature type="compositionally biased region" description="Polar residues" evidence="7">
    <location>
        <begin position="248"/>
        <end position="261"/>
    </location>
</feature>
<feature type="region of interest" description="Disordered" evidence="7">
    <location>
        <begin position="1"/>
        <end position="271"/>
    </location>
</feature>
<evidence type="ECO:0000256" key="7">
    <source>
        <dbReference type="SAM" id="MobiDB-lite"/>
    </source>
</evidence>
<evidence type="ECO:0000256" key="2">
    <source>
        <dbReference type="ARBA" id="ARBA00010050"/>
    </source>
</evidence>
<dbReference type="GO" id="GO:0031201">
    <property type="term" value="C:SNARE complex"/>
    <property type="evidence" value="ECO:0007669"/>
    <property type="project" value="TreeGrafter"/>
</dbReference>
<dbReference type="AlphaFoldDB" id="A0AAW1NRL6"/>
<dbReference type="SUPFAM" id="SSF48452">
    <property type="entry name" value="TPR-like"/>
    <property type="match status" value="1"/>
</dbReference>
<dbReference type="InterPro" id="IPR000744">
    <property type="entry name" value="NSF_attach"/>
</dbReference>
<dbReference type="InterPro" id="IPR011990">
    <property type="entry name" value="TPR-like_helical_dom_sf"/>
</dbReference>
<keyword evidence="6" id="KW-0472">Membrane</keyword>
<dbReference type="FunFam" id="1.25.40.10:FF:000049">
    <property type="entry name" value="Alpha-soluble NSF attachment protein-like"/>
    <property type="match status" value="1"/>
</dbReference>
<dbReference type="Proteomes" id="UP001465755">
    <property type="component" value="Unassembled WGS sequence"/>
</dbReference>
<evidence type="ECO:0008006" key="10">
    <source>
        <dbReference type="Google" id="ProtNLM"/>
    </source>
</evidence>
<dbReference type="GO" id="GO:0005774">
    <property type="term" value="C:vacuolar membrane"/>
    <property type="evidence" value="ECO:0007669"/>
    <property type="project" value="TreeGrafter"/>
</dbReference>
<dbReference type="PANTHER" id="PTHR13768">
    <property type="entry name" value="SOLUBLE NSF ATTACHMENT PROTEIN SNAP"/>
    <property type="match status" value="1"/>
</dbReference>
<keyword evidence="9" id="KW-1185">Reference proteome</keyword>
<keyword evidence="3" id="KW-0813">Transport</keyword>